<dbReference type="EMBL" id="RDSM01000001">
    <property type="protein sequence ID" value="RXH57303.1"/>
    <property type="molecule type" value="Genomic_DNA"/>
</dbReference>
<proteinExistence type="predicted"/>
<keyword evidence="3" id="KW-1185">Reference proteome</keyword>
<protein>
    <submittedName>
        <fullName evidence="2">Uncharacterized protein</fullName>
    </submittedName>
</protein>
<name>A0A4Q0T110_9BACT</name>
<evidence type="ECO:0000313" key="2">
    <source>
        <dbReference type="EMBL" id="RXH57303.1"/>
    </source>
</evidence>
<dbReference type="OrthoDB" id="114362at2"/>
<reference evidence="2 3" key="1">
    <citation type="submission" date="2018-11" db="EMBL/GenBank/DDBJ databases">
        <authorList>
            <person name="Mardanov A.V."/>
            <person name="Ravin N.V."/>
            <person name="Dedysh S.N."/>
        </authorList>
    </citation>
    <scope>NUCLEOTIDE SEQUENCE [LARGE SCALE GENOMIC DNA]</scope>
    <source>
        <strain evidence="2 3">AF10</strain>
    </source>
</reference>
<sequence length="205" mass="23037">MTMRYSAASRLRLLRARTLAFLLAVSLPICAFGQSVVQHGPFGVPSQVMDETQVWTTPLSVASDHDVELYIPDVSSPDWLRQNYATYESKGVYTLSIFTFYKTTKACQINQAGWGNSDAEHINACADIGYRVRQALVDPQQKSVTLIMAAMVDHDGQLDVSSIQKPNTFRTWDQLDANTLEAVKKANGLVKEQMRIYDEKQQSKR</sequence>
<comment type="caution">
    <text evidence="2">The sequence shown here is derived from an EMBL/GenBank/DDBJ whole genome shotgun (WGS) entry which is preliminary data.</text>
</comment>
<gene>
    <name evidence="2" type="ORF">GRAN_0613</name>
</gene>
<evidence type="ECO:0000313" key="3">
    <source>
        <dbReference type="Proteomes" id="UP000289437"/>
    </source>
</evidence>
<organism evidence="2 3">
    <name type="scientific">Granulicella sibirica</name>
    <dbReference type="NCBI Taxonomy" id="2479048"/>
    <lineage>
        <taxon>Bacteria</taxon>
        <taxon>Pseudomonadati</taxon>
        <taxon>Acidobacteriota</taxon>
        <taxon>Terriglobia</taxon>
        <taxon>Terriglobales</taxon>
        <taxon>Acidobacteriaceae</taxon>
        <taxon>Granulicella</taxon>
    </lineage>
</organism>
<dbReference type="Proteomes" id="UP000289437">
    <property type="component" value="Unassembled WGS sequence"/>
</dbReference>
<evidence type="ECO:0000256" key="1">
    <source>
        <dbReference type="SAM" id="SignalP"/>
    </source>
</evidence>
<accession>A0A4Q0T110</accession>
<reference evidence="3" key="2">
    <citation type="submission" date="2019-02" db="EMBL/GenBank/DDBJ databases">
        <title>Granulicella sibirica sp. nov., a psychrotolerant acidobacterium isolated from an organic soil layer in forested tundra, West Siberia.</title>
        <authorList>
            <person name="Oshkin I.Y."/>
            <person name="Kulichevskaya I.S."/>
            <person name="Rijpstra W.I.C."/>
            <person name="Sinninghe Damste J.S."/>
            <person name="Rakitin A.L."/>
            <person name="Ravin N.V."/>
            <person name="Dedysh S.N."/>
        </authorList>
    </citation>
    <scope>NUCLEOTIDE SEQUENCE [LARGE SCALE GENOMIC DNA]</scope>
    <source>
        <strain evidence="3">AF10</strain>
    </source>
</reference>
<dbReference type="RefSeq" id="WP_128911492.1">
    <property type="nucleotide sequence ID" value="NZ_RDSM01000001.1"/>
</dbReference>
<dbReference type="AlphaFoldDB" id="A0A4Q0T110"/>
<keyword evidence="1" id="KW-0732">Signal</keyword>
<feature type="signal peptide" evidence="1">
    <location>
        <begin position="1"/>
        <end position="31"/>
    </location>
</feature>
<feature type="chain" id="PRO_5020726178" evidence="1">
    <location>
        <begin position="32"/>
        <end position="205"/>
    </location>
</feature>